<feature type="region of interest" description="Disordered" evidence="1">
    <location>
        <begin position="57"/>
        <end position="153"/>
    </location>
</feature>
<reference evidence="2 3" key="1">
    <citation type="submission" date="2016-07" db="EMBL/GenBank/DDBJ databases">
        <title>Pervasive Adenine N6-methylation of Active Genes in Fungi.</title>
        <authorList>
            <consortium name="DOE Joint Genome Institute"/>
            <person name="Mondo S.J."/>
            <person name="Dannebaum R.O."/>
            <person name="Kuo R.C."/>
            <person name="Labutti K."/>
            <person name="Haridas S."/>
            <person name="Kuo A."/>
            <person name="Salamov A."/>
            <person name="Ahrendt S.R."/>
            <person name="Lipzen A."/>
            <person name="Sullivan W."/>
            <person name="Andreopoulos W.B."/>
            <person name="Clum A."/>
            <person name="Lindquist E."/>
            <person name="Daum C."/>
            <person name="Ramamoorthy G.K."/>
            <person name="Gryganskyi A."/>
            <person name="Culley D."/>
            <person name="Magnuson J.K."/>
            <person name="James T.Y."/>
            <person name="O'Malley M.A."/>
            <person name="Stajich J.E."/>
            <person name="Spatafora J.W."/>
            <person name="Visel A."/>
            <person name="Grigoriev I.V."/>
        </authorList>
    </citation>
    <scope>NUCLEOTIDE SEQUENCE [LARGE SCALE GENOMIC DNA]</scope>
    <source>
        <strain evidence="2 3">CBS 931.73</strain>
    </source>
</reference>
<feature type="compositionally biased region" description="Polar residues" evidence="1">
    <location>
        <begin position="90"/>
        <end position="103"/>
    </location>
</feature>
<gene>
    <name evidence="2" type="ORF">K493DRAFT_298266</name>
</gene>
<feature type="compositionally biased region" description="Low complexity" evidence="1">
    <location>
        <begin position="179"/>
        <end position="195"/>
    </location>
</feature>
<dbReference type="AlphaFoldDB" id="A0A1Y1YVG0"/>
<dbReference type="InParanoid" id="A0A1Y1YVG0"/>
<comment type="caution">
    <text evidence="2">The sequence shown here is derived from an EMBL/GenBank/DDBJ whole genome shotgun (WGS) entry which is preliminary data.</text>
</comment>
<evidence type="ECO:0000313" key="2">
    <source>
        <dbReference type="EMBL" id="ORY01717.1"/>
    </source>
</evidence>
<evidence type="ECO:0000256" key="1">
    <source>
        <dbReference type="SAM" id="MobiDB-lite"/>
    </source>
</evidence>
<dbReference type="EMBL" id="MCFE01000066">
    <property type="protein sequence ID" value="ORY01717.1"/>
    <property type="molecule type" value="Genomic_DNA"/>
</dbReference>
<name>A0A1Y1YVG0_9FUNG</name>
<proteinExistence type="predicted"/>
<evidence type="ECO:0000313" key="3">
    <source>
        <dbReference type="Proteomes" id="UP000193498"/>
    </source>
</evidence>
<protein>
    <submittedName>
        <fullName evidence="2">Uncharacterized protein</fullName>
    </submittedName>
</protein>
<organism evidence="2 3">
    <name type="scientific">Basidiobolus meristosporus CBS 931.73</name>
    <dbReference type="NCBI Taxonomy" id="1314790"/>
    <lineage>
        <taxon>Eukaryota</taxon>
        <taxon>Fungi</taxon>
        <taxon>Fungi incertae sedis</taxon>
        <taxon>Zoopagomycota</taxon>
        <taxon>Entomophthoromycotina</taxon>
        <taxon>Basidiobolomycetes</taxon>
        <taxon>Basidiobolales</taxon>
        <taxon>Basidiobolaceae</taxon>
        <taxon>Basidiobolus</taxon>
    </lineage>
</organism>
<sequence>MLDTAHLLSYLSTPTDLTDSPWLDMGLGLGKLKKGLPAPTRKYTSSLKDTQARQAYPQNAFTPVRIPSQKRLTSERRNNTSLCARPLGPYTSSSPNTEANTRSKLPFIPISPNSTHLHPDTLISPTREKGGFSPPRSVDRDIPDPPQQFETRPLGLGSVGIYAEDMEGCSDVELNSDDSFPSTPSGSPSITPQPQTRDCFTLHELVDRAATHPLGRSSIERDSSEAEEITEELEFGGNDDWIDSFMLKTHRISNALHSTPSRSPMPASTSLGQMNCTASPSQPIPIADYSPAMAQLPAKATKDRLIEERLLRISISQTGSNTRSTAVARCPSRMTVPPLAKGDAHLNGNMTFDSGKMCWINLEESLDDPFADFSDDEESLPEPTQFSLDEEFRLTPDELSGMLIKEMDHKSTMQQWVGVDYSPVGLLEARELLE</sequence>
<dbReference type="Proteomes" id="UP000193498">
    <property type="component" value="Unassembled WGS sequence"/>
</dbReference>
<feature type="region of interest" description="Disordered" evidence="1">
    <location>
        <begin position="171"/>
        <end position="195"/>
    </location>
</feature>
<feature type="region of interest" description="Disordered" evidence="1">
    <location>
        <begin position="211"/>
        <end position="232"/>
    </location>
</feature>
<keyword evidence="3" id="KW-1185">Reference proteome</keyword>
<accession>A0A1Y1YVG0</accession>